<dbReference type="PROSITE" id="PS00298">
    <property type="entry name" value="HSP90"/>
    <property type="match status" value="1"/>
</dbReference>
<dbReference type="PRINTS" id="PR00775">
    <property type="entry name" value="HEATSHOCK90"/>
</dbReference>
<evidence type="ECO:0000256" key="1">
    <source>
        <dbReference type="ARBA" id="ARBA00008239"/>
    </source>
</evidence>
<evidence type="ECO:0000256" key="2">
    <source>
        <dbReference type="ARBA" id="ARBA00022741"/>
    </source>
</evidence>
<dbReference type="PANTHER" id="PTHR11528">
    <property type="entry name" value="HEAT SHOCK PROTEIN 90 FAMILY MEMBER"/>
    <property type="match status" value="1"/>
</dbReference>
<evidence type="ECO:0000313" key="6">
    <source>
        <dbReference type="EMBL" id="EJK53970.1"/>
    </source>
</evidence>
<reference evidence="6 7" key="1">
    <citation type="journal article" date="2012" name="Genome Biol.">
        <title>Genome and low-iron response of an oceanic diatom adapted to chronic iron limitation.</title>
        <authorList>
            <person name="Lommer M."/>
            <person name="Specht M."/>
            <person name="Roy A.S."/>
            <person name="Kraemer L."/>
            <person name="Andreson R."/>
            <person name="Gutowska M.A."/>
            <person name="Wolf J."/>
            <person name="Bergner S.V."/>
            <person name="Schilhabel M.B."/>
            <person name="Klostermeier U.C."/>
            <person name="Beiko R.G."/>
            <person name="Rosenstiel P."/>
            <person name="Hippler M."/>
            <person name="Laroche J."/>
        </authorList>
    </citation>
    <scope>NUCLEOTIDE SEQUENCE [LARGE SCALE GENOMIC DNA]</scope>
    <source>
        <strain evidence="6 7">CCMP1005</strain>
    </source>
</reference>
<dbReference type="GO" id="GO:0005524">
    <property type="term" value="F:ATP binding"/>
    <property type="evidence" value="ECO:0007669"/>
    <property type="project" value="UniProtKB-KW"/>
</dbReference>
<feature type="compositionally biased region" description="Polar residues" evidence="5">
    <location>
        <begin position="498"/>
        <end position="539"/>
    </location>
</feature>
<evidence type="ECO:0000256" key="3">
    <source>
        <dbReference type="ARBA" id="ARBA00022840"/>
    </source>
</evidence>
<evidence type="ECO:0000313" key="7">
    <source>
        <dbReference type="Proteomes" id="UP000266841"/>
    </source>
</evidence>
<comment type="similarity">
    <text evidence="1">Belongs to the heat shock protein 90 family.</text>
</comment>
<feature type="region of interest" description="Disordered" evidence="5">
    <location>
        <begin position="369"/>
        <end position="542"/>
    </location>
</feature>
<organism evidence="6 7">
    <name type="scientific">Thalassiosira oceanica</name>
    <name type="common">Marine diatom</name>
    <dbReference type="NCBI Taxonomy" id="159749"/>
    <lineage>
        <taxon>Eukaryota</taxon>
        <taxon>Sar</taxon>
        <taxon>Stramenopiles</taxon>
        <taxon>Ochrophyta</taxon>
        <taxon>Bacillariophyta</taxon>
        <taxon>Coscinodiscophyceae</taxon>
        <taxon>Thalassiosirophycidae</taxon>
        <taxon>Thalassiosirales</taxon>
        <taxon>Thalassiosiraceae</taxon>
        <taxon>Thalassiosira</taxon>
    </lineage>
</organism>
<dbReference type="OrthoDB" id="5426351at2759"/>
<dbReference type="EMBL" id="AGNL01036633">
    <property type="protein sequence ID" value="EJK53970.1"/>
    <property type="molecule type" value="Genomic_DNA"/>
</dbReference>
<name>K0RLA6_THAOC</name>
<sequence>FQAETRQLLDIVTHSLYTDREVFLRELVSNASDALEKLRHARATGTLSGEGAGGPPLEIRVTTDEANNTLTVSDTGIGMTREELVSNLGTIARSGSKAFVQEMQMQAEAGAGAGAGGDSSGVIGRFGVGFYSGFMVADKVDVRSRSAGKAAEDEGTQHEALVWESKSVGARRATKVSSPLSVWGLPFWRRQHPLLNTAKCQRSLAKNRAAALPALEAQRVLATMMVTVEPRQAKRHPREVQHRALQHRTSDIAPNHRRRLAPRAPTVGLSLRIRKQKPDDDLQAEASTPRRRVVKRIRKNSEALVDSPSKPCCLCPSTSRCNPSICPCKQAGRSCTTCSGRETGDCLKWKDRLSRAEVLNGNPAVQRLRARKAQLQQARQQQQSTTSSAAPSAEDREDATDALPEEESTAPSQGAAGQSRTTGRTGRSAAYQASDIRRYGTLSQESTHGAETSANARTGSRRSRNGHGNGSAANHASSRPAPAGRGTSSGGSHVAVDTGSQNNQPPRSSLNTARGGTRTQGPGQSNSTPRGTGQPNVSRTCGIGGTALDVAFEGKKTKRTPQSTAKKFDAMVKDGNLGAAMRFVLEQKSGGGGGGKLYRHDGGFFFLTAPLAITCYHTNKTLLAEAPFGPSGDDNGPGLEPPPRNRIGIVTAFMPCRRRSPAAPGKPIFPYFKADYLPR</sequence>
<dbReference type="CDD" id="cd16927">
    <property type="entry name" value="HATPase_Hsp90-like"/>
    <property type="match status" value="1"/>
</dbReference>
<dbReference type="eggNOG" id="KOG0019">
    <property type="taxonomic scope" value="Eukaryota"/>
</dbReference>
<evidence type="ECO:0000256" key="5">
    <source>
        <dbReference type="SAM" id="MobiDB-lite"/>
    </source>
</evidence>
<dbReference type="InterPro" id="IPR020575">
    <property type="entry name" value="Hsp90_N"/>
</dbReference>
<dbReference type="SUPFAM" id="SSF55874">
    <property type="entry name" value="ATPase domain of HSP90 chaperone/DNA topoisomerase II/histidine kinase"/>
    <property type="match status" value="1"/>
</dbReference>
<dbReference type="AlphaFoldDB" id="K0RLA6"/>
<keyword evidence="3" id="KW-0067">ATP-binding</keyword>
<dbReference type="InterPro" id="IPR036890">
    <property type="entry name" value="HATPase_C_sf"/>
</dbReference>
<proteinExistence type="inferred from homology"/>
<dbReference type="Gene3D" id="3.30.565.10">
    <property type="entry name" value="Histidine kinase-like ATPase, C-terminal domain"/>
    <property type="match status" value="1"/>
</dbReference>
<protein>
    <submittedName>
        <fullName evidence="6">Uncharacterized protein</fullName>
    </submittedName>
</protein>
<dbReference type="GO" id="GO:0140662">
    <property type="term" value="F:ATP-dependent protein folding chaperone"/>
    <property type="evidence" value="ECO:0007669"/>
    <property type="project" value="InterPro"/>
</dbReference>
<evidence type="ECO:0000256" key="4">
    <source>
        <dbReference type="ARBA" id="ARBA00023186"/>
    </source>
</evidence>
<feature type="compositionally biased region" description="Low complexity" evidence="5">
    <location>
        <begin position="373"/>
        <end position="392"/>
    </location>
</feature>
<keyword evidence="4" id="KW-0143">Chaperone</keyword>
<keyword evidence="2" id="KW-0547">Nucleotide-binding</keyword>
<dbReference type="GO" id="GO:0051082">
    <property type="term" value="F:unfolded protein binding"/>
    <property type="evidence" value="ECO:0007669"/>
    <property type="project" value="InterPro"/>
</dbReference>
<dbReference type="GO" id="GO:0016887">
    <property type="term" value="F:ATP hydrolysis activity"/>
    <property type="evidence" value="ECO:0007669"/>
    <property type="project" value="InterPro"/>
</dbReference>
<keyword evidence="7" id="KW-1185">Reference proteome</keyword>
<accession>K0RLA6</accession>
<feature type="compositionally biased region" description="Acidic residues" evidence="5">
    <location>
        <begin position="395"/>
        <end position="408"/>
    </location>
</feature>
<dbReference type="Pfam" id="PF13589">
    <property type="entry name" value="HATPase_c_3"/>
    <property type="match status" value="1"/>
</dbReference>
<feature type="compositionally biased region" description="Polar residues" evidence="5">
    <location>
        <begin position="409"/>
        <end position="425"/>
    </location>
</feature>
<dbReference type="Proteomes" id="UP000266841">
    <property type="component" value="Unassembled WGS sequence"/>
</dbReference>
<dbReference type="InterPro" id="IPR019805">
    <property type="entry name" value="Heat_shock_protein_90_CS"/>
</dbReference>
<comment type="caution">
    <text evidence="6">The sequence shown here is derived from an EMBL/GenBank/DDBJ whole genome shotgun (WGS) entry which is preliminary data.</text>
</comment>
<feature type="compositionally biased region" description="Polar residues" evidence="5">
    <location>
        <begin position="441"/>
        <end position="456"/>
    </location>
</feature>
<dbReference type="InterPro" id="IPR001404">
    <property type="entry name" value="Hsp90_fam"/>
</dbReference>
<feature type="non-terminal residue" evidence="6">
    <location>
        <position position="1"/>
    </location>
</feature>
<gene>
    <name evidence="6" type="ORF">THAOC_26491</name>
</gene>